<accession>A0A1Y5Q8K4</accession>
<dbReference type="InterPro" id="IPR003761">
    <property type="entry name" value="Exonuc_VII_S"/>
</dbReference>
<evidence type="ECO:0000256" key="7">
    <source>
        <dbReference type="SAM" id="Coils"/>
    </source>
</evidence>
<dbReference type="HAMAP" id="MF_00337">
    <property type="entry name" value="Exonuc_7_S"/>
    <property type="match status" value="1"/>
</dbReference>
<keyword evidence="2 6" id="KW-0963">Cytoplasm</keyword>
<dbReference type="EC" id="3.1.11.6" evidence="6"/>
<keyword evidence="5 6" id="KW-0269">Exonuclease</keyword>
<dbReference type="NCBIfam" id="NF002140">
    <property type="entry name" value="PRK00977.1-4"/>
    <property type="match status" value="1"/>
</dbReference>
<dbReference type="GO" id="GO:0008855">
    <property type="term" value="F:exodeoxyribonuclease VII activity"/>
    <property type="evidence" value="ECO:0007669"/>
    <property type="project" value="UniProtKB-UniRule"/>
</dbReference>
<dbReference type="AlphaFoldDB" id="A0A1Y5Q8K4"/>
<keyword evidence="7" id="KW-0175">Coiled coil</keyword>
<evidence type="ECO:0000256" key="4">
    <source>
        <dbReference type="ARBA" id="ARBA00022801"/>
    </source>
</evidence>
<dbReference type="SUPFAM" id="SSF116842">
    <property type="entry name" value="XseB-like"/>
    <property type="match status" value="1"/>
</dbReference>
<dbReference type="PANTHER" id="PTHR34137:SF1">
    <property type="entry name" value="EXODEOXYRIBONUCLEASE 7 SMALL SUBUNIT"/>
    <property type="match status" value="1"/>
</dbReference>
<dbReference type="NCBIfam" id="TIGR01280">
    <property type="entry name" value="xseB"/>
    <property type="match status" value="1"/>
</dbReference>
<evidence type="ECO:0000313" key="9">
    <source>
        <dbReference type="EMBL" id="SBV36194.1"/>
    </source>
</evidence>
<comment type="catalytic activity">
    <reaction evidence="6">
        <text>Exonucleolytic cleavage in either 5'- to 3'- or 3'- to 5'-direction to yield nucleoside 5'-phosphates.</text>
        <dbReference type="EC" id="3.1.11.6"/>
    </reaction>
</comment>
<gene>
    <name evidence="6 9" type="primary">xseB</name>
    <name evidence="9" type="ORF">STPYR_11124</name>
</gene>
<comment type="subcellular location">
    <subcellularLocation>
        <location evidence="6">Cytoplasm</location>
    </subcellularLocation>
</comment>
<name>A0A1Y5Q8K4_9GAMM</name>
<dbReference type="GO" id="GO:0005829">
    <property type="term" value="C:cytosol"/>
    <property type="evidence" value="ECO:0007669"/>
    <property type="project" value="TreeGrafter"/>
</dbReference>
<comment type="function">
    <text evidence="6">Bidirectionally degrades single-stranded DNA into large acid-insoluble oligonucleotides, which are then degraded further into small acid-soluble oligonucleotides.</text>
</comment>
<evidence type="ECO:0000256" key="1">
    <source>
        <dbReference type="ARBA" id="ARBA00009998"/>
    </source>
</evidence>
<dbReference type="GO" id="GO:0006308">
    <property type="term" value="P:DNA catabolic process"/>
    <property type="evidence" value="ECO:0007669"/>
    <property type="project" value="UniProtKB-UniRule"/>
</dbReference>
<keyword evidence="3 6" id="KW-0540">Nuclease</keyword>
<evidence type="ECO:0000256" key="2">
    <source>
        <dbReference type="ARBA" id="ARBA00022490"/>
    </source>
</evidence>
<organism evidence="9">
    <name type="scientific">uncultured Stenotrophomonas sp</name>
    <dbReference type="NCBI Taxonomy" id="165438"/>
    <lineage>
        <taxon>Bacteria</taxon>
        <taxon>Pseudomonadati</taxon>
        <taxon>Pseudomonadota</taxon>
        <taxon>Gammaproteobacteria</taxon>
        <taxon>Lysobacterales</taxon>
        <taxon>Lysobacteraceae</taxon>
        <taxon>Stenotrophomonas</taxon>
        <taxon>environmental samples</taxon>
    </lineage>
</organism>
<comment type="similarity">
    <text evidence="1 6">Belongs to the XseB family.</text>
</comment>
<dbReference type="InterPro" id="IPR037004">
    <property type="entry name" value="Exonuc_VII_ssu_sf"/>
</dbReference>
<dbReference type="Gene3D" id="1.10.287.1040">
    <property type="entry name" value="Exonuclease VII, small subunit"/>
    <property type="match status" value="1"/>
</dbReference>
<comment type="subunit">
    <text evidence="6">Heterooligomer composed of large and small subunits.</text>
</comment>
<evidence type="ECO:0000256" key="3">
    <source>
        <dbReference type="ARBA" id="ARBA00022722"/>
    </source>
</evidence>
<dbReference type="EMBL" id="FLTS01000001">
    <property type="protein sequence ID" value="SBV36194.1"/>
    <property type="molecule type" value="Genomic_DNA"/>
</dbReference>
<protein>
    <recommendedName>
        <fullName evidence="6">Exodeoxyribonuclease 7 small subunit</fullName>
        <ecNumber evidence="6">3.1.11.6</ecNumber>
    </recommendedName>
    <alternativeName>
        <fullName evidence="6">Exodeoxyribonuclease VII small subunit</fullName>
        <shortName evidence="6">Exonuclease VII small subunit</shortName>
    </alternativeName>
</protein>
<reference evidence="9" key="1">
    <citation type="submission" date="2016-03" db="EMBL/GenBank/DDBJ databases">
        <authorList>
            <person name="Ploux O."/>
        </authorList>
    </citation>
    <scope>NUCLEOTIDE SEQUENCE</scope>
    <source>
        <strain evidence="9">UC10</strain>
    </source>
</reference>
<evidence type="ECO:0000256" key="6">
    <source>
        <dbReference type="HAMAP-Rule" id="MF_00337"/>
    </source>
</evidence>
<dbReference type="PANTHER" id="PTHR34137">
    <property type="entry name" value="EXODEOXYRIBONUCLEASE 7 SMALL SUBUNIT"/>
    <property type="match status" value="1"/>
</dbReference>
<feature type="region of interest" description="Disordered" evidence="8">
    <location>
        <begin position="1"/>
        <end position="24"/>
    </location>
</feature>
<proteinExistence type="inferred from homology"/>
<evidence type="ECO:0000256" key="8">
    <source>
        <dbReference type="SAM" id="MobiDB-lite"/>
    </source>
</evidence>
<sequence length="98" mass="10935">MTLSRAPLTLAAMPKKSPNETSPVAHFEQSLEELEQLVEKMEAGDLNLEQSLSAYERGVGLYRQCQQALEQAELRVRLLTDPAHPEKSEPFDPVGNDD</sequence>
<evidence type="ECO:0000256" key="5">
    <source>
        <dbReference type="ARBA" id="ARBA00022839"/>
    </source>
</evidence>
<feature type="coiled-coil region" evidence="7">
    <location>
        <begin position="24"/>
        <end position="51"/>
    </location>
</feature>
<keyword evidence="4 6" id="KW-0378">Hydrolase</keyword>
<dbReference type="Pfam" id="PF02609">
    <property type="entry name" value="Exonuc_VII_S"/>
    <property type="match status" value="1"/>
</dbReference>
<dbReference type="GO" id="GO:0009318">
    <property type="term" value="C:exodeoxyribonuclease VII complex"/>
    <property type="evidence" value="ECO:0007669"/>
    <property type="project" value="UniProtKB-UniRule"/>
</dbReference>